<name>A0A371AZW4_9FIRM</name>
<evidence type="ECO:0000313" key="4">
    <source>
        <dbReference type="Proteomes" id="UP000255036"/>
    </source>
</evidence>
<proteinExistence type="predicted"/>
<dbReference type="RefSeq" id="WP_115480297.1">
    <property type="nucleotide sequence ID" value="NZ_QRCT01000007.1"/>
</dbReference>
<evidence type="ECO:0000313" key="3">
    <source>
        <dbReference type="EMBL" id="RDU25089.1"/>
    </source>
</evidence>
<sequence>MSVNGFKKLLMARNSQYYNDKQKKARAKKLNSENVKNYSTEVEEMNPLLQQIELLKAKAMEWQEEIKNQDENVRLIEQIAQLEEISRRLESQIRQLDSADGRIAEQTHQIGKKIAYQMGQITDRFDDLERGLSRDLNESFAEMLEKIDTESADEINRSTSLESEEKLEQVKAELLSKIDRAFSTQTIPATSEKIDQLKADIFARMDRELLNKTTPVTEQKLEEVKVELFSRIDRILLERDNTEYDKKLEILKLEITEKIDRVISAIQASGNDIKLDEMKLEVLRKIDLLASQEESKGTDEKLEELKTEIFEHVHKECVKQYRNIQLLFDEASNGKDNNAETGELQKEVKSSAKLIRYSFGIGLLNFVILLAYILMQIGIIPGFVQ</sequence>
<evidence type="ECO:0000256" key="1">
    <source>
        <dbReference type="SAM" id="Coils"/>
    </source>
</evidence>
<keyword evidence="2" id="KW-0812">Transmembrane</keyword>
<keyword evidence="1" id="KW-0175">Coiled coil</keyword>
<keyword evidence="2" id="KW-0472">Membrane</keyword>
<organism evidence="3 4">
    <name type="scientific">Anaerosacchariphilus polymeriproducens</name>
    <dbReference type="NCBI Taxonomy" id="1812858"/>
    <lineage>
        <taxon>Bacteria</taxon>
        <taxon>Bacillati</taxon>
        <taxon>Bacillota</taxon>
        <taxon>Clostridia</taxon>
        <taxon>Lachnospirales</taxon>
        <taxon>Lachnospiraceae</taxon>
        <taxon>Anaerosacchariphilus</taxon>
    </lineage>
</organism>
<dbReference type="Proteomes" id="UP000255036">
    <property type="component" value="Unassembled WGS sequence"/>
</dbReference>
<evidence type="ECO:0000256" key="2">
    <source>
        <dbReference type="SAM" id="Phobius"/>
    </source>
</evidence>
<feature type="coiled-coil region" evidence="1">
    <location>
        <begin position="52"/>
        <end position="102"/>
    </location>
</feature>
<keyword evidence="4" id="KW-1185">Reference proteome</keyword>
<comment type="caution">
    <text evidence="3">The sequence shown here is derived from an EMBL/GenBank/DDBJ whole genome shotgun (WGS) entry which is preliminary data.</text>
</comment>
<dbReference type="OrthoDB" id="2052535at2"/>
<accession>A0A371AZW4</accession>
<feature type="transmembrane region" description="Helical" evidence="2">
    <location>
        <begin position="359"/>
        <end position="384"/>
    </location>
</feature>
<protein>
    <submittedName>
        <fullName evidence="3">Uncharacterized protein</fullName>
    </submittedName>
</protein>
<dbReference type="AlphaFoldDB" id="A0A371AZW4"/>
<gene>
    <name evidence="3" type="ORF">DWV06_00900</name>
</gene>
<reference evidence="3 4" key="1">
    <citation type="submission" date="2018-07" db="EMBL/GenBank/DDBJ databases">
        <title>Anaerosacharophilus polymeroproducens gen. nov. sp. nov., an anaerobic bacterium isolated from salt field.</title>
        <authorList>
            <person name="Kim W."/>
            <person name="Yang S.-H."/>
            <person name="Oh J."/>
            <person name="Lee J.-H."/>
            <person name="Kwon K.K."/>
        </authorList>
    </citation>
    <scope>NUCLEOTIDE SEQUENCE [LARGE SCALE GENOMIC DNA]</scope>
    <source>
        <strain evidence="3 4">MCWD5</strain>
    </source>
</reference>
<keyword evidence="2" id="KW-1133">Transmembrane helix</keyword>
<dbReference type="EMBL" id="QRCT01000007">
    <property type="protein sequence ID" value="RDU25089.1"/>
    <property type="molecule type" value="Genomic_DNA"/>
</dbReference>